<sequence length="840" mass="93607">MDYSRRSFIQKLGYSLPIVSLPLTSWGGSMKLLSPMGVQKRKGFHRNFKSIGDRTWIGADFWSVPMEDWEIKKGRLEFSGNKKSARLHFLTEVVQPTDGSLTMEAKLGLLEAKGDKGAVGFNIGIQDQTDPASIKAACYYGQGIAAGVSLEGKIFLGEKSSSLPVGFDFKDFSLKFVGDTSAGKSTGTLLAIDSQKRKAELTNSLEGTLEGLVALENNILQKDASTFWWSEVSLSGNKVVSVPDNSFGPILWSMYTLSDGQLKLSAQMAPLGKADTKVVSLELLKAGKWVEVAKQNFDPLSYVATFSLPYTQAQQDQPFRVSYRLGEVTHTYKGCIRKEPTRQKLLFGGLTCQNWLGYPYRPLVENLEKSNPDLLYFSGDQIYEENGGYPIKREPEDKAILSYLGKWFMFGWSFGNIMRDRPTICTPDDHDVFQGNLWGDGGVHISLEEWAKKRDAHGGFVQTTAMVNVVNQTQCAHLPDPIQAEPLPSGISTWFTALTYGRVSFAIVSDRYFKSGPEKIRPGEGRIDHIREPLPIGTLESDELSYLGKQQVAFLENWVTDWHQADMKVLLSQTLFSSVGTHHGPKKEYLTGDLDSGGWPKKQKDDVLRIMRKACVFHINGDQHVPFLLKYSIDEPKDGSWTYCTPAISTGYPRWGQPDLVNMPFTDRPAHNLPHTGCYRDVFGNDNYVYAVGNPDDDFREEKNRYVASQKKASGFGLITFDTQARTIKMEAYRFLADLASNDNANTYPGWPLTISQFDNDGRRALGFLPQLSLSEANQLVQVIDEESGEVVSALRTLGKMYRPKVYAYGKYSVVVGEGASQKTIAGLQLTTDPNALQNV</sequence>
<organism evidence="2 3">
    <name type="scientific">Dyadobacter jejuensis</name>
    <dbReference type="NCBI Taxonomy" id="1082580"/>
    <lineage>
        <taxon>Bacteria</taxon>
        <taxon>Pseudomonadati</taxon>
        <taxon>Bacteroidota</taxon>
        <taxon>Cytophagia</taxon>
        <taxon>Cytophagales</taxon>
        <taxon>Spirosomataceae</taxon>
        <taxon>Dyadobacter</taxon>
    </lineage>
</organism>
<dbReference type="Proteomes" id="UP000245880">
    <property type="component" value="Unassembled WGS sequence"/>
</dbReference>
<dbReference type="SUPFAM" id="SSF56300">
    <property type="entry name" value="Metallo-dependent phosphatases"/>
    <property type="match status" value="1"/>
</dbReference>
<name>A0A316AHW7_9BACT</name>
<dbReference type="InterPro" id="IPR052900">
    <property type="entry name" value="Phospholipid_Metab_Enz"/>
</dbReference>
<dbReference type="RefSeq" id="WP_109676291.1">
    <property type="nucleotide sequence ID" value="NZ_QGDT01000010.1"/>
</dbReference>
<dbReference type="InterPro" id="IPR038607">
    <property type="entry name" value="PhoD-like_sf"/>
</dbReference>
<evidence type="ECO:0000313" key="3">
    <source>
        <dbReference type="Proteomes" id="UP000245880"/>
    </source>
</evidence>
<feature type="domain" description="PhoD-like phosphatase metallophosphatase" evidence="1">
    <location>
        <begin position="350"/>
        <end position="652"/>
    </location>
</feature>
<evidence type="ECO:0000259" key="1">
    <source>
        <dbReference type="Pfam" id="PF09423"/>
    </source>
</evidence>
<reference evidence="2 3" key="1">
    <citation type="submission" date="2018-03" db="EMBL/GenBank/DDBJ databases">
        <title>Genomic Encyclopedia of Archaeal and Bacterial Type Strains, Phase II (KMG-II): from individual species to whole genera.</title>
        <authorList>
            <person name="Goeker M."/>
        </authorList>
    </citation>
    <scope>NUCLEOTIDE SEQUENCE [LARGE SCALE GENOMIC DNA]</scope>
    <source>
        <strain evidence="2 3">DSM 100346</strain>
    </source>
</reference>
<dbReference type="OrthoDB" id="9761852at2"/>
<keyword evidence="3" id="KW-1185">Reference proteome</keyword>
<evidence type="ECO:0000313" key="2">
    <source>
        <dbReference type="EMBL" id="PWJ56849.1"/>
    </source>
</evidence>
<dbReference type="Pfam" id="PF09423">
    <property type="entry name" value="PhoD"/>
    <property type="match status" value="1"/>
</dbReference>
<dbReference type="PANTHER" id="PTHR43606">
    <property type="entry name" value="PHOSPHATASE, PUTATIVE (AFU_ORTHOLOGUE AFUA_6G08710)-RELATED"/>
    <property type="match status" value="1"/>
</dbReference>
<dbReference type="PANTHER" id="PTHR43606:SF2">
    <property type="entry name" value="ALKALINE PHOSPHATASE FAMILY PROTEIN (AFU_ORTHOLOGUE AFUA_5G03860)"/>
    <property type="match status" value="1"/>
</dbReference>
<gene>
    <name evidence="2" type="ORF">CLV98_110160</name>
</gene>
<dbReference type="EMBL" id="QGDT01000010">
    <property type="protein sequence ID" value="PWJ56849.1"/>
    <property type="molecule type" value="Genomic_DNA"/>
</dbReference>
<proteinExistence type="predicted"/>
<comment type="caution">
    <text evidence="2">The sequence shown here is derived from an EMBL/GenBank/DDBJ whole genome shotgun (WGS) entry which is preliminary data.</text>
</comment>
<accession>A0A316AHW7</accession>
<dbReference type="InterPro" id="IPR029052">
    <property type="entry name" value="Metallo-depent_PP-like"/>
</dbReference>
<protein>
    <submittedName>
        <fullName evidence="2">PhoD-like phosphatase</fullName>
    </submittedName>
</protein>
<dbReference type="InterPro" id="IPR018946">
    <property type="entry name" value="PhoD-like_MPP"/>
</dbReference>
<dbReference type="AlphaFoldDB" id="A0A316AHW7"/>
<dbReference type="Gene3D" id="3.60.21.70">
    <property type="entry name" value="PhoD-like phosphatase"/>
    <property type="match status" value="1"/>
</dbReference>